<dbReference type="PROSITE" id="PS50902">
    <property type="entry name" value="FLAVODOXIN_LIKE"/>
    <property type="match status" value="1"/>
</dbReference>
<accession>A0A7S4FZ47</accession>
<dbReference type="InterPro" id="IPR037112">
    <property type="entry name" value="Pyrv-flavodox_OxR_EKR_sf"/>
</dbReference>
<evidence type="ECO:0000256" key="9">
    <source>
        <dbReference type="ARBA" id="ARBA00022857"/>
    </source>
</evidence>
<dbReference type="InterPro" id="IPR017900">
    <property type="entry name" value="4Fe4S_Fe_S_CS"/>
</dbReference>
<dbReference type="Pfam" id="PF01558">
    <property type="entry name" value="POR"/>
    <property type="match status" value="1"/>
</dbReference>
<dbReference type="InterPro" id="IPR033412">
    <property type="entry name" value="PFOR_II"/>
</dbReference>
<gene>
    <name evidence="20" type="ORF">EGYM00163_LOCUS31190</name>
</gene>
<dbReference type="Gene3D" id="3.30.70.20">
    <property type="match status" value="1"/>
</dbReference>
<dbReference type="InterPro" id="IPR001709">
    <property type="entry name" value="Flavoprot_Pyr_Nucl_cyt_Rdtase"/>
</dbReference>
<evidence type="ECO:0000256" key="14">
    <source>
        <dbReference type="ARBA" id="ARBA00053024"/>
    </source>
</evidence>
<feature type="domain" description="4Fe-4S ferredoxin-type" evidence="19">
    <location>
        <begin position="690"/>
        <end position="719"/>
    </location>
</feature>
<evidence type="ECO:0000256" key="4">
    <source>
        <dbReference type="ARBA" id="ARBA00022485"/>
    </source>
</evidence>
<dbReference type="Gene3D" id="3.40.920.10">
    <property type="entry name" value="Pyruvate-ferredoxin oxidoreductase, PFOR, domain III"/>
    <property type="match status" value="1"/>
</dbReference>
<dbReference type="Pfam" id="PF00667">
    <property type="entry name" value="FAD_binding_1"/>
    <property type="match status" value="1"/>
</dbReference>
<dbReference type="Gene3D" id="3.40.50.360">
    <property type="match status" value="1"/>
</dbReference>
<dbReference type="InterPro" id="IPR023173">
    <property type="entry name" value="NADPH_Cyt_P450_Rdtase_alpha"/>
</dbReference>
<dbReference type="SUPFAM" id="SSF52518">
    <property type="entry name" value="Thiamin diphosphate-binding fold (THDP-binding)"/>
    <property type="match status" value="2"/>
</dbReference>
<dbReference type="Gene3D" id="3.40.50.80">
    <property type="entry name" value="Nucleotide-binding domain of ferredoxin-NADP reductase (FNR) module"/>
    <property type="match status" value="1"/>
</dbReference>
<dbReference type="GO" id="GO:0051539">
    <property type="term" value="F:4 iron, 4 sulfur cluster binding"/>
    <property type="evidence" value="ECO:0007669"/>
    <property type="project" value="UniProtKB-KW"/>
</dbReference>
<keyword evidence="7" id="KW-0479">Metal-binding</keyword>
<dbReference type="InterPro" id="IPR003097">
    <property type="entry name" value="CysJ-like_FAD-binding"/>
</dbReference>
<evidence type="ECO:0000259" key="18">
    <source>
        <dbReference type="PROSITE" id="PS50902"/>
    </source>
</evidence>
<dbReference type="InterPro" id="IPR008254">
    <property type="entry name" value="Flavodoxin/NO_synth"/>
</dbReference>
<evidence type="ECO:0000313" key="20">
    <source>
        <dbReference type="EMBL" id="CAE0820020.1"/>
    </source>
</evidence>
<feature type="domain" description="Flavodoxin-like" evidence="18">
    <location>
        <begin position="1192"/>
        <end position="1335"/>
    </location>
</feature>
<comment type="cofactor">
    <cofactor evidence="1">
        <name>FMN</name>
        <dbReference type="ChEBI" id="CHEBI:58210"/>
    </cofactor>
</comment>
<dbReference type="InterPro" id="IPR019456">
    <property type="entry name" value="Pyrv-flavodox_OxRtase_EKR"/>
</dbReference>
<evidence type="ECO:0000256" key="8">
    <source>
        <dbReference type="ARBA" id="ARBA00022827"/>
    </source>
</evidence>
<dbReference type="GO" id="GO:0022900">
    <property type="term" value="P:electron transport chain"/>
    <property type="evidence" value="ECO:0007669"/>
    <property type="project" value="InterPro"/>
</dbReference>
<keyword evidence="9" id="KW-0521">NADP</keyword>
<keyword evidence="11" id="KW-0560">Oxidoreductase</keyword>
<dbReference type="SUPFAM" id="SSF52218">
    <property type="entry name" value="Flavoproteins"/>
    <property type="match status" value="1"/>
</dbReference>
<dbReference type="CDD" id="cd03377">
    <property type="entry name" value="TPP_PFOR_PNO"/>
    <property type="match status" value="1"/>
</dbReference>
<dbReference type="Pfam" id="PF10371">
    <property type="entry name" value="EKR"/>
    <property type="match status" value="1"/>
</dbReference>
<dbReference type="GO" id="GO:0030976">
    <property type="term" value="F:thiamine pyrophosphate binding"/>
    <property type="evidence" value="ECO:0007669"/>
    <property type="project" value="InterPro"/>
</dbReference>
<reference evidence="20" key="1">
    <citation type="submission" date="2021-01" db="EMBL/GenBank/DDBJ databases">
        <authorList>
            <person name="Corre E."/>
            <person name="Pelletier E."/>
            <person name="Niang G."/>
            <person name="Scheremetjew M."/>
            <person name="Finn R."/>
            <person name="Kale V."/>
            <person name="Holt S."/>
            <person name="Cochrane G."/>
            <person name="Meng A."/>
            <person name="Brown T."/>
            <person name="Cohen L."/>
        </authorList>
    </citation>
    <scope>NUCLEOTIDE SEQUENCE</scope>
    <source>
        <strain evidence="20">CCMP1594</strain>
    </source>
</reference>
<dbReference type="PROSITE" id="PS00198">
    <property type="entry name" value="4FE4S_FER_1"/>
    <property type="match status" value="1"/>
</dbReference>
<dbReference type="PANTHER" id="PTHR32154">
    <property type="entry name" value="PYRUVATE-FLAVODOXIN OXIDOREDUCTASE-RELATED"/>
    <property type="match status" value="1"/>
</dbReference>
<dbReference type="InterPro" id="IPR001433">
    <property type="entry name" value="OxRdtase_FAD/NAD-bd"/>
</dbReference>
<keyword evidence="12" id="KW-0408">Iron</keyword>
<evidence type="ECO:0000256" key="13">
    <source>
        <dbReference type="ARBA" id="ARBA00023014"/>
    </source>
</evidence>
<dbReference type="GO" id="GO:0050243">
    <property type="term" value="F:pyruvate dehydrogenase (NADP+) activity"/>
    <property type="evidence" value="ECO:0007669"/>
    <property type="project" value="UniProtKB-EC"/>
</dbReference>
<dbReference type="Gene3D" id="4.10.780.10">
    <property type="entry name" value="Pyruvate-flavodoxin oxidoreductase, EKR domain"/>
    <property type="match status" value="1"/>
</dbReference>
<dbReference type="InterPro" id="IPR029039">
    <property type="entry name" value="Flavoprotein-like_sf"/>
</dbReference>
<evidence type="ECO:0000256" key="3">
    <source>
        <dbReference type="ARBA" id="ARBA00022448"/>
    </source>
</evidence>
<evidence type="ECO:0000256" key="5">
    <source>
        <dbReference type="ARBA" id="ARBA00022630"/>
    </source>
</evidence>
<dbReference type="InterPro" id="IPR017938">
    <property type="entry name" value="Riboflavin_synthase-like_b-brl"/>
</dbReference>
<evidence type="ECO:0000256" key="1">
    <source>
        <dbReference type="ARBA" id="ARBA00001917"/>
    </source>
</evidence>
<keyword evidence="8" id="KW-0274">FAD</keyword>
<dbReference type="Pfam" id="PF12838">
    <property type="entry name" value="Fer4_7"/>
    <property type="match status" value="1"/>
</dbReference>
<dbReference type="InterPro" id="IPR002880">
    <property type="entry name" value="Pyrv_Fd/Flavodoxin_OxRdtase_N"/>
</dbReference>
<evidence type="ECO:0000256" key="12">
    <source>
        <dbReference type="ARBA" id="ARBA00023004"/>
    </source>
</evidence>
<dbReference type="SUPFAM" id="SSF52922">
    <property type="entry name" value="TK C-terminal domain-like"/>
    <property type="match status" value="1"/>
</dbReference>
<dbReference type="InterPro" id="IPR001094">
    <property type="entry name" value="Flavdoxin-like"/>
</dbReference>
<evidence type="ECO:0000256" key="15">
    <source>
        <dbReference type="ARBA" id="ARBA00061065"/>
    </source>
</evidence>
<dbReference type="Gene3D" id="3.40.50.920">
    <property type="match status" value="1"/>
</dbReference>
<dbReference type="PRINTS" id="PR00369">
    <property type="entry name" value="FLAVODOXIN"/>
</dbReference>
<dbReference type="FunFam" id="3.40.920.10:FF:000001">
    <property type="entry name" value="Pyruvate:ferredoxin (Flavodoxin) oxidoreductase"/>
    <property type="match status" value="1"/>
</dbReference>
<dbReference type="SUPFAM" id="SSF53323">
    <property type="entry name" value="Pyruvate-ferredoxin oxidoreductase, PFOR, domain III"/>
    <property type="match status" value="1"/>
</dbReference>
<keyword evidence="3" id="KW-0813">Transport</keyword>
<dbReference type="EMBL" id="HBJA01089669">
    <property type="protein sequence ID" value="CAE0820020.1"/>
    <property type="molecule type" value="Transcribed_RNA"/>
</dbReference>
<dbReference type="InterPro" id="IPR019752">
    <property type="entry name" value="Pyrv/ketoisovalerate_OxRed_cat"/>
</dbReference>
<keyword evidence="13" id="KW-0411">Iron-sulfur</keyword>
<dbReference type="InterPro" id="IPR050722">
    <property type="entry name" value="Pyruvate:ferred/Flavod_OxRd"/>
</dbReference>
<evidence type="ECO:0000256" key="17">
    <source>
        <dbReference type="ARBA" id="ARBA00076877"/>
    </source>
</evidence>
<comment type="cofactor">
    <cofactor evidence="2">
        <name>FAD</name>
        <dbReference type="ChEBI" id="CHEBI:57692"/>
    </cofactor>
</comment>
<organism evidence="20">
    <name type="scientific">Eutreptiella gymnastica</name>
    <dbReference type="NCBI Taxonomy" id="73025"/>
    <lineage>
        <taxon>Eukaryota</taxon>
        <taxon>Discoba</taxon>
        <taxon>Euglenozoa</taxon>
        <taxon>Euglenida</taxon>
        <taxon>Spirocuta</taxon>
        <taxon>Euglenophyceae</taxon>
        <taxon>Eutreptiales</taxon>
        <taxon>Eutreptiaceae</taxon>
        <taxon>Eutreptiella</taxon>
    </lineage>
</organism>
<dbReference type="SUPFAM" id="SSF63380">
    <property type="entry name" value="Riboflavin synthase domain-like"/>
    <property type="match status" value="1"/>
</dbReference>
<keyword evidence="6" id="KW-0288">FMN</keyword>
<dbReference type="SMART" id="SM00890">
    <property type="entry name" value="EKR"/>
    <property type="match status" value="1"/>
</dbReference>
<comment type="similarity">
    <text evidence="15">In the N-terminal section; belongs to the pyruvate:ferredoxin/flavodoxin oxidoreductase family.</text>
</comment>
<dbReference type="GO" id="GO:0005506">
    <property type="term" value="F:iron ion binding"/>
    <property type="evidence" value="ECO:0007669"/>
    <property type="project" value="InterPro"/>
</dbReference>
<keyword evidence="4" id="KW-0004">4Fe-4S</keyword>
<dbReference type="Pfam" id="PF02775">
    <property type="entry name" value="TPP_enzyme_C"/>
    <property type="match status" value="1"/>
</dbReference>
<evidence type="ECO:0000256" key="2">
    <source>
        <dbReference type="ARBA" id="ARBA00001974"/>
    </source>
</evidence>
<dbReference type="FunFam" id="3.30.70.20:FF:000022">
    <property type="entry name" value="Pyruvate:ferredoxin (Flavodoxin) oxidoreductase"/>
    <property type="match status" value="1"/>
</dbReference>
<evidence type="ECO:0000256" key="16">
    <source>
        <dbReference type="ARBA" id="ARBA00067011"/>
    </source>
</evidence>
<evidence type="ECO:0000256" key="7">
    <source>
        <dbReference type="ARBA" id="ARBA00022723"/>
    </source>
</evidence>
<dbReference type="Gene3D" id="2.40.30.10">
    <property type="entry name" value="Translation factors"/>
    <property type="match status" value="1"/>
</dbReference>
<dbReference type="GO" id="GO:0010181">
    <property type="term" value="F:FMN binding"/>
    <property type="evidence" value="ECO:0007669"/>
    <property type="project" value="InterPro"/>
</dbReference>
<evidence type="ECO:0000256" key="11">
    <source>
        <dbReference type="ARBA" id="ARBA00023002"/>
    </source>
</evidence>
<dbReference type="CDD" id="cd07034">
    <property type="entry name" value="TPP_PYR_PFOR_IOR-alpha_like"/>
    <property type="match status" value="1"/>
</dbReference>
<dbReference type="Pfam" id="PF00175">
    <property type="entry name" value="NAD_binding_1"/>
    <property type="match status" value="1"/>
</dbReference>
<dbReference type="PROSITE" id="PS51379">
    <property type="entry name" value="4FE4S_FER_2"/>
    <property type="match status" value="2"/>
</dbReference>
<dbReference type="InterPro" id="IPR011766">
    <property type="entry name" value="TPP_enzyme_TPP-bd"/>
</dbReference>
<dbReference type="Gene3D" id="3.40.50.970">
    <property type="match status" value="2"/>
</dbReference>
<dbReference type="PANTHER" id="PTHR32154:SF0">
    <property type="entry name" value="PYRUVATE-FLAVODOXIN OXIDOREDUCTASE-RELATED"/>
    <property type="match status" value="1"/>
</dbReference>
<dbReference type="FunFam" id="3.40.50.970:FF:000012">
    <property type="entry name" value="Pyruvate:ferredoxin (Flavodoxin) oxidoreductase"/>
    <property type="match status" value="1"/>
</dbReference>
<dbReference type="NCBIfam" id="TIGR02176">
    <property type="entry name" value="pyruv_ox_red"/>
    <property type="match status" value="1"/>
</dbReference>
<protein>
    <recommendedName>
        <fullName evidence="16">pyruvate dehydrogenase (NADP(+))</fullName>
        <ecNumber evidence="16">1.2.1.51</ecNumber>
    </recommendedName>
    <alternativeName>
        <fullName evidence="17">Pyruvate:NADP(+) oxidoreductase</fullName>
    </alternativeName>
</protein>
<sequence>MDTTPNPEAQKYQSVDGSYATSHVAYALSDAAFIYPITPSSAMGEFADVWMAQGRKNAFEQVVDVREMQSEAGAAGALHGALAAGALATTFTASQGLLLMIPNMYKIAGELLPSVIHVSAREVAGQALCIFGGHSDVMAVRQTGWAMLSSHTVQQAHDMALIAHIATLKSNVPFVHFFDGFRTSHEVNKIKLMPAAEMKKLIPPGSVERHWSRALNPTHPTLRGTSQGSDIFFQCAERTNIFYDGLAEIVQETMDEAAPHLGRHYKIFEYAGDADAEDVVVIMGSGSTTTCEAVDHLRAQGRKVGALMVHLYRPWSADLFEKALPKSVKRIAVMDRCREVTAMGEPLYLDVLASVGPVRPDVKIIGGKYGLGSKEFTPEQALAIYDYLADPGSKHRFTVGINDDVNMTSIPYWDQARVDTVPEGTRQCIFWGLGSDGTVGANRSAVKIIGDNSDLMVQAYFAFDAFKSGGVTSSHLRFGPQPITAQYLITNADYIACHFQEYVRRFTLLDQIKDGGTFVLNTRWSADELEKYLPARIRRQLAEKKVKFYIVDARKICDEFGLGKRINMLMQAIFFKLSGVLPLEQADRLLKDSIQEEYGKKGAKVVEMNQAVVEAVNSGTDIPTQIEIPASWANASDDAPKTKTGDEFVDVIMRPMMDFQGDKLPVSVFTPGGVFPVGTTKYGKRAIAAFIPQWLDDKCTQCNYCSYVCPHAAIRPFVLTDQEAVGAPEAFVTRKAKGDYQGMQYRIQVAPEDCTGCSVCVETCPDDALVMTDAVAEVPHQKPNWDFAMSLPSRGHMTDRNTVKGSQFQQPLLEFSGACEGCGETPYIKLITQLFGERMIIANATGCSSIWGGTASQTPYTKNDKGHGPAWGNSLFEDNAEFGFGLAVANAQRRAKLVDIVQEALDSQVGSESLRKMLSQWMKDKNTGDKCARYMDDMLAALEEQQKDSPLLENIYAMKSVLPNISQWIVGGDGWANDIGFGGLDHVLASGQNVNVFVLDTEMYSNTGGQASKSSNMASVAKYALGGKKSNKKPIGEMAMLYGNVYVATVSHANMAQCVKALVEAESYDGPSIVVGYAPCIEHGMRTGMARMVQESEVAVDSGYWPLYRFDPRLEAQGKNPFQLDSKRIKASLMDFLKSQNRYVNLQKTNPKGADLLRGTLQDHVTSRFNKYKRMQDAHKLAAAAGPSGNQVTILFGSETGNSESLAKELGTDFERRDYAVNVQALDDIDPAEIADMGFVVICISTCGQGAFPRNSQLFWQDISRDKPEGWLKNLKYAVFGLGDSTYYFYCHTAKLIDARLAELGAQRVSPIGFGDDGDEDAFHTGFGQWIPGVWSQLGTKTPEETLFEPSISVEHTPDEHPGKFHWAASQPVASMTGAVRITPETHSRNFITIKWKTDMPYQVGDSLGIYPENDREVVEDFLKGYGLNASDVVTITNNGTRELPQCISLSDLFTTVLDILGKPNHRFYSTLAHFALDKAEKERLVGLGQQSEEYSKMLAETAHYVDILNMFPSARPPLQYLIEMVPNIKPRYYSITSAPIDTPGEVHSLVLIDTWLTLSGKHRTGLTCTMLEKLEKDQVVDGCIHPTAMEFHDHEKPLVMCAMGSGLAPFVAMLRERTKIKQQGKKVGACALYFGNRYKASEFLMEEELMSYVNDGLLTLRTAFSRDDPKKKVYVQDLVAGDAEMMHDYLVKQGGAVYCCGARSFIKPVQEALKAGFVKAGGMDEAAAEDQIVQMFTTGRYNIEAW</sequence>
<dbReference type="InterPro" id="IPR011895">
    <property type="entry name" value="Pyrv_flavodox_OxRed"/>
</dbReference>
<dbReference type="PRINTS" id="PR00371">
    <property type="entry name" value="FPNCR"/>
</dbReference>
<dbReference type="InterPro" id="IPR039261">
    <property type="entry name" value="FNR_nucleotide-bd"/>
</dbReference>
<dbReference type="InterPro" id="IPR002869">
    <property type="entry name" value="Pyrv_flavodox_OxRed_cen"/>
</dbReference>
<evidence type="ECO:0000256" key="6">
    <source>
        <dbReference type="ARBA" id="ARBA00022643"/>
    </source>
</evidence>
<dbReference type="Pfam" id="PF17147">
    <property type="entry name" value="PFOR_II"/>
    <property type="match status" value="1"/>
</dbReference>
<dbReference type="InterPro" id="IPR017896">
    <property type="entry name" value="4Fe4S_Fe-S-bd"/>
</dbReference>
<dbReference type="FunFam" id="3.40.50.970:FF:000041">
    <property type="entry name" value="Pyruvate:ferredoxin (Flavodoxin) oxidoreductase"/>
    <property type="match status" value="1"/>
</dbReference>
<evidence type="ECO:0000256" key="10">
    <source>
        <dbReference type="ARBA" id="ARBA00022982"/>
    </source>
</evidence>
<dbReference type="Pfam" id="PF00258">
    <property type="entry name" value="Flavodoxin_1"/>
    <property type="match status" value="1"/>
</dbReference>
<dbReference type="GO" id="GO:0006979">
    <property type="term" value="P:response to oxidative stress"/>
    <property type="evidence" value="ECO:0007669"/>
    <property type="project" value="TreeGrafter"/>
</dbReference>
<feature type="domain" description="4Fe-4S ferredoxin-type" evidence="19">
    <location>
        <begin position="745"/>
        <end position="774"/>
    </location>
</feature>
<dbReference type="FunFam" id="3.40.50.920:FF:000007">
    <property type="entry name" value="Pyruvate:ferredoxin (Flavodoxin) oxidoreductase"/>
    <property type="match status" value="1"/>
</dbReference>
<dbReference type="FunFam" id="1.20.990.10:FF:000010">
    <property type="entry name" value="Sulfite reductase [NADPH] flavoprotein component"/>
    <property type="match status" value="1"/>
</dbReference>
<evidence type="ECO:0000259" key="19">
    <source>
        <dbReference type="PROSITE" id="PS51379"/>
    </source>
</evidence>
<dbReference type="InterPro" id="IPR029061">
    <property type="entry name" value="THDP-binding"/>
</dbReference>
<dbReference type="Gene3D" id="1.20.990.10">
    <property type="entry name" value="NADPH-cytochrome p450 Reductase, Chain A, domain 3"/>
    <property type="match status" value="1"/>
</dbReference>
<dbReference type="EC" id="1.2.1.51" evidence="16"/>
<proteinExistence type="inferred from homology"/>
<keyword evidence="5" id="KW-0285">Flavoprotein</keyword>
<dbReference type="SUPFAM" id="SSF52343">
    <property type="entry name" value="Ferredoxin reductase-like, C-terminal NADP-linked domain"/>
    <property type="match status" value="1"/>
</dbReference>
<keyword evidence="10" id="KW-0249">Electron transport</keyword>
<name>A0A7S4FZ47_9EUGL</name>
<dbReference type="InterPro" id="IPR009014">
    <property type="entry name" value="Transketo_C/PFOR_II"/>
</dbReference>
<comment type="catalytic activity">
    <reaction evidence="14">
        <text>pyruvate + NADP(+) + CoA = acetyl-CoA + CO2 + NADPH</text>
        <dbReference type="Rhea" id="RHEA:17425"/>
        <dbReference type="ChEBI" id="CHEBI:15361"/>
        <dbReference type="ChEBI" id="CHEBI:16526"/>
        <dbReference type="ChEBI" id="CHEBI:57287"/>
        <dbReference type="ChEBI" id="CHEBI:57288"/>
        <dbReference type="ChEBI" id="CHEBI:57783"/>
        <dbReference type="ChEBI" id="CHEBI:58349"/>
        <dbReference type="EC" id="1.2.1.51"/>
    </reaction>
</comment>
<dbReference type="SUPFAM" id="SSF54862">
    <property type="entry name" value="4Fe-4S ferredoxins"/>
    <property type="match status" value="1"/>
</dbReference>
<dbReference type="Pfam" id="PF01855">
    <property type="entry name" value="POR_N"/>
    <property type="match status" value="1"/>
</dbReference>